<evidence type="ECO:0000256" key="5">
    <source>
        <dbReference type="PROSITE-ProRule" id="PRU00169"/>
    </source>
</evidence>
<comment type="function">
    <text evidence="4">May play the central regulatory role in sporulation. It may be an element of the effector pathway responsible for the activation of sporulation genes in response to nutritional stress. Spo0A may act in concert with spo0H (a sigma factor) to control the expression of some genes that are critical to the sporulation process.</text>
</comment>
<dbReference type="Pfam" id="PF01381">
    <property type="entry name" value="HTH_3"/>
    <property type="match status" value="1"/>
</dbReference>
<dbReference type="Gene3D" id="3.40.50.2300">
    <property type="match status" value="1"/>
</dbReference>
<evidence type="ECO:0000259" key="7">
    <source>
        <dbReference type="PROSITE" id="PS50943"/>
    </source>
</evidence>
<gene>
    <name evidence="8" type="ORF">JK636_03245</name>
</gene>
<dbReference type="InterPro" id="IPR010982">
    <property type="entry name" value="Lambda_DNA-bd_dom_sf"/>
</dbReference>
<protein>
    <recommendedName>
        <fullName evidence="1">Stage 0 sporulation protein A homolog</fullName>
    </recommendedName>
</protein>
<evidence type="ECO:0000313" key="9">
    <source>
        <dbReference type="Proteomes" id="UP000632377"/>
    </source>
</evidence>
<dbReference type="Pfam" id="PF00072">
    <property type="entry name" value="Response_reg"/>
    <property type="match status" value="1"/>
</dbReference>
<dbReference type="PROSITE" id="PS50110">
    <property type="entry name" value="RESPONSE_REGULATORY"/>
    <property type="match status" value="1"/>
</dbReference>
<evidence type="ECO:0000256" key="3">
    <source>
        <dbReference type="ARBA" id="ARBA00023012"/>
    </source>
</evidence>
<organism evidence="8 9">
    <name type="scientific">Clostridium rhizosphaerae</name>
    <dbReference type="NCBI Taxonomy" id="2803861"/>
    <lineage>
        <taxon>Bacteria</taxon>
        <taxon>Bacillati</taxon>
        <taxon>Bacillota</taxon>
        <taxon>Clostridia</taxon>
        <taxon>Eubacteriales</taxon>
        <taxon>Clostridiaceae</taxon>
        <taxon>Clostridium</taxon>
    </lineage>
</organism>
<dbReference type="RefSeq" id="WP_202747419.1">
    <property type="nucleotide sequence ID" value="NZ_JAESWC010000002.1"/>
</dbReference>
<dbReference type="Gene3D" id="1.10.260.40">
    <property type="entry name" value="lambda repressor-like DNA-binding domains"/>
    <property type="match status" value="1"/>
</dbReference>
<dbReference type="InterPro" id="IPR011006">
    <property type="entry name" value="CheY-like_superfamily"/>
</dbReference>
<evidence type="ECO:0000256" key="1">
    <source>
        <dbReference type="ARBA" id="ARBA00018672"/>
    </source>
</evidence>
<dbReference type="PANTHER" id="PTHR44591:SF14">
    <property type="entry name" value="PROTEIN PILG"/>
    <property type="match status" value="1"/>
</dbReference>
<keyword evidence="9" id="KW-1185">Reference proteome</keyword>
<dbReference type="InterPro" id="IPR001789">
    <property type="entry name" value="Sig_transdc_resp-reg_receiver"/>
</dbReference>
<dbReference type="CDD" id="cd00093">
    <property type="entry name" value="HTH_XRE"/>
    <property type="match status" value="1"/>
</dbReference>
<evidence type="ECO:0000313" key="8">
    <source>
        <dbReference type="EMBL" id="MBL4934771.1"/>
    </source>
</evidence>
<dbReference type="Proteomes" id="UP000632377">
    <property type="component" value="Unassembled WGS sequence"/>
</dbReference>
<dbReference type="SMART" id="SM00448">
    <property type="entry name" value="REC"/>
    <property type="match status" value="1"/>
</dbReference>
<sequence>MNIEVGKKIYELRKNKNMTQEKLASEMGVSVAAVSKWETGNSVPDIFMLCSIADFFNISTDELLGRTKNKKKVIIVDDVEFVRDSLKKILSENGCEVIGEATEGYELLNILKKEKTDFIILDINMPGMDGMTALTNVMRDYPDIKVIMCSAVTDKGIIDSAIKLGASGYITKPFLPDKIIANIGVI</sequence>
<comment type="caution">
    <text evidence="8">The sequence shown here is derived from an EMBL/GenBank/DDBJ whole genome shotgun (WGS) entry which is preliminary data.</text>
</comment>
<dbReference type="EMBL" id="JAESWC010000002">
    <property type="protein sequence ID" value="MBL4934771.1"/>
    <property type="molecule type" value="Genomic_DNA"/>
</dbReference>
<evidence type="ECO:0000259" key="6">
    <source>
        <dbReference type="PROSITE" id="PS50110"/>
    </source>
</evidence>
<keyword evidence="3" id="KW-0902">Two-component regulatory system</keyword>
<dbReference type="SUPFAM" id="SSF52172">
    <property type="entry name" value="CheY-like"/>
    <property type="match status" value="1"/>
</dbReference>
<keyword evidence="2 5" id="KW-0597">Phosphoprotein</keyword>
<name>A0ABS1T5Z4_9CLOT</name>
<accession>A0ABS1T5Z4</accession>
<dbReference type="PROSITE" id="PS50943">
    <property type="entry name" value="HTH_CROC1"/>
    <property type="match status" value="1"/>
</dbReference>
<dbReference type="SUPFAM" id="SSF47413">
    <property type="entry name" value="lambda repressor-like DNA-binding domains"/>
    <property type="match status" value="1"/>
</dbReference>
<dbReference type="PANTHER" id="PTHR44591">
    <property type="entry name" value="STRESS RESPONSE REGULATOR PROTEIN 1"/>
    <property type="match status" value="1"/>
</dbReference>
<feature type="domain" description="HTH cro/C1-type" evidence="7">
    <location>
        <begin position="9"/>
        <end position="63"/>
    </location>
</feature>
<reference evidence="8 9" key="1">
    <citation type="submission" date="2021-01" db="EMBL/GenBank/DDBJ databases">
        <title>Genome public.</title>
        <authorList>
            <person name="Liu C."/>
            <person name="Sun Q."/>
        </authorList>
    </citation>
    <scope>NUCLEOTIDE SEQUENCE [LARGE SCALE GENOMIC DNA]</scope>
    <source>
        <strain evidence="8 9">YIM B02515</strain>
    </source>
</reference>
<dbReference type="InterPro" id="IPR050595">
    <property type="entry name" value="Bact_response_regulator"/>
</dbReference>
<feature type="domain" description="Response regulatory" evidence="6">
    <location>
        <begin position="72"/>
        <end position="186"/>
    </location>
</feature>
<dbReference type="SMART" id="SM00530">
    <property type="entry name" value="HTH_XRE"/>
    <property type="match status" value="1"/>
</dbReference>
<evidence type="ECO:0000256" key="4">
    <source>
        <dbReference type="ARBA" id="ARBA00024867"/>
    </source>
</evidence>
<dbReference type="InterPro" id="IPR001387">
    <property type="entry name" value="Cro/C1-type_HTH"/>
</dbReference>
<feature type="modified residue" description="4-aspartylphosphate" evidence="5">
    <location>
        <position position="122"/>
    </location>
</feature>
<evidence type="ECO:0000256" key="2">
    <source>
        <dbReference type="ARBA" id="ARBA00022553"/>
    </source>
</evidence>
<proteinExistence type="predicted"/>